<dbReference type="Pfam" id="PF14273">
    <property type="entry name" value="DUF4360"/>
    <property type="match status" value="1"/>
</dbReference>
<keyword evidence="3" id="KW-1185">Reference proteome</keyword>
<accession>A0ABP3FZK2</accession>
<feature type="chain" id="PRO_5046888467" evidence="1">
    <location>
        <begin position="24"/>
        <end position="212"/>
    </location>
</feature>
<evidence type="ECO:0000313" key="2">
    <source>
        <dbReference type="EMBL" id="GAA0330216.1"/>
    </source>
</evidence>
<name>A0ABP3FZK2_9ACTN</name>
<evidence type="ECO:0000256" key="1">
    <source>
        <dbReference type="SAM" id="SignalP"/>
    </source>
</evidence>
<feature type="signal peptide" evidence="1">
    <location>
        <begin position="1"/>
        <end position="23"/>
    </location>
</feature>
<organism evidence="2 3">
    <name type="scientific">Actinoallomurus spadix</name>
    <dbReference type="NCBI Taxonomy" id="79912"/>
    <lineage>
        <taxon>Bacteria</taxon>
        <taxon>Bacillati</taxon>
        <taxon>Actinomycetota</taxon>
        <taxon>Actinomycetes</taxon>
        <taxon>Streptosporangiales</taxon>
        <taxon>Thermomonosporaceae</taxon>
        <taxon>Actinoallomurus</taxon>
    </lineage>
</organism>
<sequence length="212" mass="22338">MLKNLTIVGAAAAFLIASAPAAAATDTAPPTDRITVDVKTVNGSGCPRGTAAVTELADNTGFTVTYSDYLAEVGPAAAPTDFRKNCQISVLVHAPQGFTYAIAEADYRGHAHLEGGAAGLQQASYYFQGDSETLPVGHTLSGPYDGDWATTDKADVATLVYKPCGEDRILNINTELRVSADGADAKKTSYLSMNTTRGAVNSLYRLRWKQCP</sequence>
<gene>
    <name evidence="2" type="ORF">GCM10010151_20050</name>
</gene>
<evidence type="ECO:0000313" key="3">
    <source>
        <dbReference type="Proteomes" id="UP001501822"/>
    </source>
</evidence>
<dbReference type="RefSeq" id="WP_252806712.1">
    <property type="nucleotide sequence ID" value="NZ_BAAABM010000015.1"/>
</dbReference>
<dbReference type="InterPro" id="IPR025649">
    <property type="entry name" value="DUF4360"/>
</dbReference>
<reference evidence="3" key="1">
    <citation type="journal article" date="2019" name="Int. J. Syst. Evol. Microbiol.">
        <title>The Global Catalogue of Microorganisms (GCM) 10K type strain sequencing project: providing services to taxonomists for standard genome sequencing and annotation.</title>
        <authorList>
            <consortium name="The Broad Institute Genomics Platform"/>
            <consortium name="The Broad Institute Genome Sequencing Center for Infectious Disease"/>
            <person name="Wu L."/>
            <person name="Ma J."/>
        </authorList>
    </citation>
    <scope>NUCLEOTIDE SEQUENCE [LARGE SCALE GENOMIC DNA]</scope>
    <source>
        <strain evidence="3">JCM 3146</strain>
    </source>
</reference>
<proteinExistence type="predicted"/>
<protein>
    <submittedName>
        <fullName evidence="2">DUF4360 domain-containing protein</fullName>
    </submittedName>
</protein>
<dbReference type="PANTHER" id="PTHR38847:SF1">
    <property type="entry name" value="PSEUDOURIDINE SYNTHASE RSUA_RLUA-LIKE DOMAIN-CONTAINING PROTEIN"/>
    <property type="match status" value="1"/>
</dbReference>
<keyword evidence="1" id="KW-0732">Signal</keyword>
<dbReference type="Proteomes" id="UP001501822">
    <property type="component" value="Unassembled WGS sequence"/>
</dbReference>
<dbReference type="PANTHER" id="PTHR38847">
    <property type="match status" value="1"/>
</dbReference>
<comment type="caution">
    <text evidence="2">The sequence shown here is derived from an EMBL/GenBank/DDBJ whole genome shotgun (WGS) entry which is preliminary data.</text>
</comment>
<dbReference type="EMBL" id="BAAABM010000015">
    <property type="protein sequence ID" value="GAA0330216.1"/>
    <property type="molecule type" value="Genomic_DNA"/>
</dbReference>